<accession>A0AAD6YEH3</accession>
<dbReference type="Gene3D" id="2.60.120.260">
    <property type="entry name" value="Galactose-binding domain-like"/>
    <property type="match status" value="1"/>
</dbReference>
<protein>
    <recommendedName>
        <fullName evidence="4">Beta-galactosidase jelly roll domain-containing protein</fullName>
    </recommendedName>
</protein>
<dbReference type="Proteomes" id="UP001219525">
    <property type="component" value="Unassembled WGS sequence"/>
</dbReference>
<proteinExistence type="predicted"/>
<dbReference type="EMBL" id="JARJCW010000017">
    <property type="protein sequence ID" value="KAJ7215336.1"/>
    <property type="molecule type" value="Genomic_DNA"/>
</dbReference>
<dbReference type="InterPro" id="IPR008979">
    <property type="entry name" value="Galactose-bd-like_sf"/>
</dbReference>
<evidence type="ECO:0000313" key="6">
    <source>
        <dbReference type="Proteomes" id="UP001219525"/>
    </source>
</evidence>
<keyword evidence="2" id="KW-0326">Glycosidase</keyword>
<reference evidence="5" key="1">
    <citation type="submission" date="2023-03" db="EMBL/GenBank/DDBJ databases">
        <title>Massive genome expansion in bonnet fungi (Mycena s.s.) driven by repeated elements and novel gene families across ecological guilds.</title>
        <authorList>
            <consortium name="Lawrence Berkeley National Laboratory"/>
            <person name="Harder C.B."/>
            <person name="Miyauchi S."/>
            <person name="Viragh M."/>
            <person name="Kuo A."/>
            <person name="Thoen E."/>
            <person name="Andreopoulos B."/>
            <person name="Lu D."/>
            <person name="Skrede I."/>
            <person name="Drula E."/>
            <person name="Henrissat B."/>
            <person name="Morin E."/>
            <person name="Kohler A."/>
            <person name="Barry K."/>
            <person name="LaButti K."/>
            <person name="Morin E."/>
            <person name="Salamov A."/>
            <person name="Lipzen A."/>
            <person name="Mereny Z."/>
            <person name="Hegedus B."/>
            <person name="Baldrian P."/>
            <person name="Stursova M."/>
            <person name="Weitz H."/>
            <person name="Taylor A."/>
            <person name="Grigoriev I.V."/>
            <person name="Nagy L.G."/>
            <person name="Martin F."/>
            <person name="Kauserud H."/>
        </authorList>
    </citation>
    <scope>NUCLEOTIDE SEQUENCE</scope>
    <source>
        <strain evidence="5">9144</strain>
    </source>
</reference>
<evidence type="ECO:0000256" key="2">
    <source>
        <dbReference type="ARBA" id="ARBA00023295"/>
    </source>
</evidence>
<dbReference type="GO" id="GO:0004565">
    <property type="term" value="F:beta-galactosidase activity"/>
    <property type="evidence" value="ECO:0007669"/>
    <property type="project" value="UniProtKB-ARBA"/>
</dbReference>
<comment type="caution">
    <text evidence="5">The sequence shown here is derived from an EMBL/GenBank/DDBJ whole genome shotgun (WGS) entry which is preliminary data.</text>
</comment>
<feature type="domain" description="Beta-galactosidase jelly roll" evidence="4">
    <location>
        <begin position="60"/>
        <end position="102"/>
    </location>
</feature>
<keyword evidence="1" id="KW-0378">Hydrolase</keyword>
<dbReference type="SUPFAM" id="SSF49785">
    <property type="entry name" value="Galactose-binding domain-like"/>
    <property type="match status" value="1"/>
</dbReference>
<keyword evidence="6" id="KW-1185">Reference proteome</keyword>
<dbReference type="InterPro" id="IPR025300">
    <property type="entry name" value="BetaGal_jelly_roll_dom"/>
</dbReference>
<dbReference type="AlphaFoldDB" id="A0AAD6YEH3"/>
<dbReference type="Pfam" id="PF13364">
    <property type="entry name" value="BetaGal_ABD2"/>
    <property type="match status" value="1"/>
</dbReference>
<feature type="region of interest" description="Disordered" evidence="3">
    <location>
        <begin position="42"/>
        <end position="64"/>
    </location>
</feature>
<sequence>MATFRFAPSVLQLAPARTSRSNVVLKYRTPARDRPVESLEVLQAESSNPGKCQPALSPKRGHFDSTGHETAVNLSITGGRAFAGSVWLNDVFIGAAYGNSSNNDVALCGQMMHWATQFS</sequence>
<evidence type="ECO:0000259" key="4">
    <source>
        <dbReference type="Pfam" id="PF13364"/>
    </source>
</evidence>
<name>A0AAD6YEH3_9AGAR</name>
<evidence type="ECO:0000313" key="5">
    <source>
        <dbReference type="EMBL" id="KAJ7215336.1"/>
    </source>
</evidence>
<gene>
    <name evidence="5" type="ORF">GGX14DRAFT_608018</name>
</gene>
<evidence type="ECO:0000256" key="1">
    <source>
        <dbReference type="ARBA" id="ARBA00022801"/>
    </source>
</evidence>
<evidence type="ECO:0000256" key="3">
    <source>
        <dbReference type="SAM" id="MobiDB-lite"/>
    </source>
</evidence>
<organism evidence="5 6">
    <name type="scientific">Mycena pura</name>
    <dbReference type="NCBI Taxonomy" id="153505"/>
    <lineage>
        <taxon>Eukaryota</taxon>
        <taxon>Fungi</taxon>
        <taxon>Dikarya</taxon>
        <taxon>Basidiomycota</taxon>
        <taxon>Agaricomycotina</taxon>
        <taxon>Agaricomycetes</taxon>
        <taxon>Agaricomycetidae</taxon>
        <taxon>Agaricales</taxon>
        <taxon>Marasmiineae</taxon>
        <taxon>Mycenaceae</taxon>
        <taxon>Mycena</taxon>
    </lineage>
</organism>